<dbReference type="Gene3D" id="3.30.2310.20">
    <property type="entry name" value="RelE-like"/>
    <property type="match status" value="1"/>
</dbReference>
<protein>
    <recommendedName>
        <fullName evidence="6">Plasmid stabilization system</fullName>
    </recommendedName>
</protein>
<dbReference type="OrthoDB" id="595476at2"/>
<comment type="caution">
    <text evidence="2">The sequence shown here is derived from an EMBL/GenBank/DDBJ whole genome shotgun (WGS) entry which is preliminary data.</text>
</comment>
<dbReference type="EMBL" id="MUGY01000029">
    <property type="protein sequence ID" value="OXA89867.1"/>
    <property type="molecule type" value="Genomic_DNA"/>
</dbReference>
<evidence type="ECO:0000256" key="1">
    <source>
        <dbReference type="ARBA" id="ARBA00022649"/>
    </source>
</evidence>
<name>A0A086AFT5_FLAHY</name>
<sequence length="97" mass="11564">MIFEVVIEPRAILDIQDAIDYYESKQSGLGEYFYEVIDGHIETLTKNPFFQIRYKDYHGFPTKKFPFIIFYFIDEKLKTIYILSVFNTSLSPSKYPK</sequence>
<evidence type="ECO:0000313" key="3">
    <source>
        <dbReference type="EMBL" id="OXA89867.1"/>
    </source>
</evidence>
<proteinExistence type="predicted"/>
<dbReference type="EMBL" id="JPRM01000020">
    <property type="protein sequence ID" value="KFF15549.1"/>
    <property type="molecule type" value="Genomic_DNA"/>
</dbReference>
<reference evidence="2 4" key="1">
    <citation type="submission" date="2014-07" db="EMBL/GenBank/DDBJ databases">
        <title>Genome of Flavobacterium hydatis DSM 2063.</title>
        <authorList>
            <person name="Pipes S.E."/>
            <person name="Stropko S.J."/>
            <person name="Newman J.D."/>
        </authorList>
    </citation>
    <scope>NUCLEOTIDE SEQUENCE [LARGE SCALE GENOMIC DNA]</scope>
    <source>
        <strain evidence="2 4">DSM 2063</strain>
    </source>
</reference>
<dbReference type="Proteomes" id="UP000028712">
    <property type="component" value="Unassembled WGS sequence"/>
</dbReference>
<dbReference type="Pfam" id="PF05016">
    <property type="entry name" value="ParE_toxin"/>
    <property type="match status" value="1"/>
</dbReference>
<dbReference type="eggNOG" id="COG3668">
    <property type="taxonomic scope" value="Bacteria"/>
</dbReference>
<dbReference type="InterPro" id="IPR035093">
    <property type="entry name" value="RelE/ParE_toxin_dom_sf"/>
</dbReference>
<keyword evidence="1" id="KW-1277">Toxin-antitoxin system</keyword>
<dbReference type="AlphaFoldDB" id="A0A086AFT5"/>
<dbReference type="RefSeq" id="WP_035623137.1">
    <property type="nucleotide sequence ID" value="NZ_JBEWQG010000006.1"/>
</dbReference>
<dbReference type="STRING" id="991.IW20_13780"/>
<dbReference type="Proteomes" id="UP000198424">
    <property type="component" value="Unassembled WGS sequence"/>
</dbReference>
<evidence type="ECO:0000313" key="4">
    <source>
        <dbReference type="Proteomes" id="UP000028712"/>
    </source>
</evidence>
<keyword evidence="5" id="KW-1185">Reference proteome</keyword>
<evidence type="ECO:0000313" key="2">
    <source>
        <dbReference type="EMBL" id="KFF15549.1"/>
    </source>
</evidence>
<accession>A0A086AFT5</accession>
<organism evidence="2 4">
    <name type="scientific">Flavobacterium hydatis</name>
    <name type="common">Cytophaga aquatilis</name>
    <dbReference type="NCBI Taxonomy" id="991"/>
    <lineage>
        <taxon>Bacteria</taxon>
        <taxon>Pseudomonadati</taxon>
        <taxon>Bacteroidota</taxon>
        <taxon>Flavobacteriia</taxon>
        <taxon>Flavobacteriales</taxon>
        <taxon>Flavobacteriaceae</taxon>
        <taxon>Flavobacterium</taxon>
    </lineage>
</organism>
<reference evidence="3 5" key="2">
    <citation type="submission" date="2016-11" db="EMBL/GenBank/DDBJ databases">
        <title>Whole genomes of Flavobacteriaceae.</title>
        <authorList>
            <person name="Stine C."/>
            <person name="Li C."/>
            <person name="Tadesse D."/>
        </authorList>
    </citation>
    <scope>NUCLEOTIDE SEQUENCE [LARGE SCALE GENOMIC DNA]</scope>
    <source>
        <strain evidence="3 5">ATCC 29551</strain>
    </source>
</reference>
<dbReference type="InterPro" id="IPR007712">
    <property type="entry name" value="RelE/ParE_toxin"/>
</dbReference>
<evidence type="ECO:0008006" key="6">
    <source>
        <dbReference type="Google" id="ProtNLM"/>
    </source>
</evidence>
<gene>
    <name evidence="3" type="ORF">B0A62_20195</name>
    <name evidence="2" type="ORF">IW20_13780</name>
</gene>
<evidence type="ECO:0000313" key="5">
    <source>
        <dbReference type="Proteomes" id="UP000198424"/>
    </source>
</evidence>